<comment type="caution">
    <text evidence="4">The sequence shown here is derived from an EMBL/GenBank/DDBJ whole genome shotgun (WGS) entry which is preliminary data.</text>
</comment>
<dbReference type="GO" id="GO:0051607">
    <property type="term" value="P:defense response to virus"/>
    <property type="evidence" value="ECO:0007669"/>
    <property type="project" value="UniProtKB-KW"/>
</dbReference>
<proteinExistence type="predicted"/>
<sequence>MAADKGILRLSKKGAVQIEFVSKKGKTVLANAAQDQLSHTLRTRLNELDGQEVEFERVGGQPKRIREVGGAFVTAYASGDSNGGGRGKPRRSTRSQRHSGSDSQKRNIKTRHFHNPYNFVPAPPRDTLDPELGDHPPVSQDSFEPALYTGRIGIRLVAKTPLLVPDIENAQESPNGHKTFPLLLSTDGKPSIPASGIRGMLRSAYEAITNSRFGTFSNELRSRLAFRMNASDGLRLIPARVESGEIRLMTGVSKIARDGQLDQGDPQYAAWLGRYRNGQLDSRAMRYPDGSLPAHGDAVECWLERFQHHRWNRRRKRHTKDFQYVKVRAIIRQGEQLGAMPEPSQGAQVRGRSWHEPLGSPLIRVKGWVCITNANINRKHDERVFFSSDTSHTPNTFSLKNSHRDLWRELIQNYQSIHQDDLRRRRQNGQAFDEYLGREPGKTGWSRHIYTSSDVDLKDGTLCYVRLNDQQTDVEAIFPVMIARELYPVSPWELLPASLRPATSLDELSPADRVFGWVRAKRGAQGAGAVRGLLRVGPVTCMSAVEDAVETFPHPGVPLAILSAPKPQQGRFYVARDSSGEAQKDSLAKNKSGYSRGKGLRGRKVYPHQRSLSQAHWQEPLEDRTQTGIGSPAHYQEYRRPQRGGEEQRDDQNRSILGWVKPGAEFRFDIHVHNLSRVELGALVWLLSLPSEYFLRFGGGKPFGFGSVRLEVDTFDVRSGDNLRNHYSSWMVDSVGTNVHQVSKEAFQRAILQIYSTDGQTNVDEVSFIKAFLTACRGHKDNLPTHYPRATVEGLPGPPNPAGESFKWFVANERQEACYALENLASDEGMPVLKEK</sequence>
<dbReference type="InterPro" id="IPR023825">
    <property type="entry name" value="CRISPR-assoc_RAMP_BGP1436"/>
</dbReference>
<feature type="region of interest" description="Disordered" evidence="2">
    <location>
        <begin position="577"/>
        <end position="653"/>
    </location>
</feature>
<dbReference type="NCBIfam" id="TIGR03986">
    <property type="entry name" value="TIGR03986 family CRISPR-associated RAMP protein"/>
    <property type="match status" value="1"/>
</dbReference>
<feature type="compositionally biased region" description="Basic residues" evidence="2">
    <location>
        <begin position="87"/>
        <end position="97"/>
    </location>
</feature>
<evidence type="ECO:0000313" key="4">
    <source>
        <dbReference type="EMBL" id="RAL20665.1"/>
    </source>
</evidence>
<dbReference type="InterPro" id="IPR005537">
    <property type="entry name" value="RAMP_III_fam"/>
</dbReference>
<evidence type="ECO:0000259" key="3">
    <source>
        <dbReference type="Pfam" id="PF03787"/>
    </source>
</evidence>
<dbReference type="AlphaFoldDB" id="A0A328C4A1"/>
<accession>A0A328C4A1</accession>
<keyword evidence="5" id="KW-1185">Reference proteome</keyword>
<reference evidence="4 5" key="1">
    <citation type="submission" date="2018-05" db="EMBL/GenBank/DDBJ databases">
        <title>Lujinxingia marina gen. nov. sp. nov., a new facultative anaerobic member of the class Deltaproteobacteria, and proposal of Lujinxingaceae fam. nov.</title>
        <authorList>
            <person name="Li C.-M."/>
        </authorList>
    </citation>
    <scope>NUCLEOTIDE SEQUENCE [LARGE SCALE GENOMIC DNA]</scope>
    <source>
        <strain evidence="4 5">B210</strain>
    </source>
</reference>
<keyword evidence="1" id="KW-0051">Antiviral defense</keyword>
<evidence type="ECO:0000256" key="1">
    <source>
        <dbReference type="ARBA" id="ARBA00023118"/>
    </source>
</evidence>
<name>A0A328C4A1_9DELT</name>
<feature type="compositionally biased region" description="Basic and acidic residues" evidence="2">
    <location>
        <begin position="578"/>
        <end position="588"/>
    </location>
</feature>
<dbReference type="Proteomes" id="UP000249169">
    <property type="component" value="Unassembled WGS sequence"/>
</dbReference>
<feature type="compositionally biased region" description="Basic and acidic residues" evidence="2">
    <location>
        <begin position="636"/>
        <end position="653"/>
    </location>
</feature>
<feature type="compositionally biased region" description="Basic residues" evidence="2">
    <location>
        <begin position="598"/>
        <end position="607"/>
    </location>
</feature>
<dbReference type="EMBL" id="QHKO01000008">
    <property type="protein sequence ID" value="RAL20665.1"/>
    <property type="molecule type" value="Genomic_DNA"/>
</dbReference>
<organism evidence="4 5">
    <name type="scientific">Lujinxingia litoralis</name>
    <dbReference type="NCBI Taxonomy" id="2211119"/>
    <lineage>
        <taxon>Bacteria</taxon>
        <taxon>Deltaproteobacteria</taxon>
        <taxon>Bradymonadales</taxon>
        <taxon>Lujinxingiaceae</taxon>
        <taxon>Lujinxingia</taxon>
    </lineage>
</organism>
<feature type="domain" description="CRISPR type III-associated protein" evidence="3">
    <location>
        <begin position="157"/>
        <end position="212"/>
    </location>
</feature>
<evidence type="ECO:0000256" key="2">
    <source>
        <dbReference type="SAM" id="MobiDB-lite"/>
    </source>
</evidence>
<gene>
    <name evidence="4" type="ORF">DL240_15215</name>
</gene>
<evidence type="ECO:0000313" key="5">
    <source>
        <dbReference type="Proteomes" id="UP000249169"/>
    </source>
</evidence>
<dbReference type="RefSeq" id="WP_111730757.1">
    <property type="nucleotide sequence ID" value="NZ_QHKO01000008.1"/>
</dbReference>
<dbReference type="Pfam" id="PF03787">
    <property type="entry name" value="RAMPs"/>
    <property type="match status" value="1"/>
</dbReference>
<dbReference type="OrthoDB" id="5362408at2"/>
<feature type="region of interest" description="Disordered" evidence="2">
    <location>
        <begin position="76"/>
        <end position="143"/>
    </location>
</feature>
<dbReference type="CDD" id="cd09726">
    <property type="entry name" value="RAMP_I_III"/>
    <property type="match status" value="1"/>
</dbReference>
<protein>
    <submittedName>
        <fullName evidence="4">TIGR03986 family CRISPR-associated RAMP protein</fullName>
    </submittedName>
</protein>